<dbReference type="InterPro" id="IPR036812">
    <property type="entry name" value="NAD(P)_OxRdtase_dom_sf"/>
</dbReference>
<dbReference type="InterPro" id="IPR023210">
    <property type="entry name" value="NADP_OxRdtase_dom"/>
</dbReference>
<proteinExistence type="predicted"/>
<dbReference type="PRINTS" id="PR00069">
    <property type="entry name" value="ALDKETRDTASE"/>
</dbReference>
<dbReference type="SUPFAM" id="SSF51430">
    <property type="entry name" value="NAD(P)-linked oxidoreductase"/>
    <property type="match status" value="1"/>
</dbReference>
<dbReference type="PANTHER" id="PTHR43364">
    <property type="entry name" value="NADH-SPECIFIC METHYLGLYOXAL REDUCTASE-RELATED"/>
    <property type="match status" value="1"/>
</dbReference>
<keyword evidence="4" id="KW-1185">Reference proteome</keyword>
<gene>
    <name evidence="3" type="ORF">RS75_00290</name>
</gene>
<evidence type="ECO:0000259" key="2">
    <source>
        <dbReference type="Pfam" id="PF00248"/>
    </source>
</evidence>
<dbReference type="RefSeq" id="WP_045016240.1">
    <property type="nucleotide sequence ID" value="NZ_JWJH01000001.1"/>
</dbReference>
<feature type="domain" description="NADP-dependent oxidoreductase" evidence="2">
    <location>
        <begin position="21"/>
        <end position="320"/>
    </location>
</feature>
<comment type="caution">
    <text evidence="3">The sequence shown here is derived from an EMBL/GenBank/DDBJ whole genome shotgun (WGS) entry which is preliminary data.</text>
</comment>
<evidence type="ECO:0000313" key="4">
    <source>
        <dbReference type="Proteomes" id="UP000052068"/>
    </source>
</evidence>
<dbReference type="EMBL" id="JWJH01000001">
    <property type="protein sequence ID" value="KJF69660.1"/>
    <property type="molecule type" value="Genomic_DNA"/>
</dbReference>
<dbReference type="Gene3D" id="3.20.20.100">
    <property type="entry name" value="NADP-dependent oxidoreductase domain"/>
    <property type="match status" value="1"/>
</dbReference>
<protein>
    <submittedName>
        <fullName evidence="3">Aldo/keto reductase</fullName>
    </submittedName>
</protein>
<dbReference type="InterPro" id="IPR020471">
    <property type="entry name" value="AKR"/>
</dbReference>
<dbReference type="InterPro" id="IPR050523">
    <property type="entry name" value="AKR_Detox_Biosynth"/>
</dbReference>
<dbReference type="PANTHER" id="PTHR43364:SF4">
    <property type="entry name" value="NAD(P)-LINKED OXIDOREDUCTASE SUPERFAMILY PROTEIN"/>
    <property type="match status" value="1"/>
</dbReference>
<organism evidence="3 4">
    <name type="scientific">Rhizobium nepotum 39/7</name>
    <dbReference type="NCBI Taxonomy" id="1368418"/>
    <lineage>
        <taxon>Bacteria</taxon>
        <taxon>Pseudomonadati</taxon>
        <taxon>Pseudomonadota</taxon>
        <taxon>Alphaproteobacteria</taxon>
        <taxon>Hyphomicrobiales</taxon>
        <taxon>Rhizobiaceae</taxon>
        <taxon>Rhizobium/Agrobacterium group</taxon>
        <taxon>Rhizobium</taxon>
    </lineage>
</organism>
<keyword evidence="1" id="KW-0560">Oxidoreductase</keyword>
<name>A0ABR5CXT7_9HYPH</name>
<reference evidence="3 4" key="1">
    <citation type="submission" date="2015-03" db="EMBL/GenBank/DDBJ databases">
        <title>Draft Genome Sequences of Agrobacterium nepotum Strain 39/7T (= CFBP 7436T = LMG 26435T) and Agrobacterium sp. Strain KFB 330 (= CFBP 8308 = LMG 28674).</title>
        <authorList>
            <person name="Kuzmanovic N."/>
            <person name="Pulawska J."/>
            <person name="Obradovic A."/>
        </authorList>
    </citation>
    <scope>NUCLEOTIDE SEQUENCE [LARGE SCALE GENOMIC DNA]</scope>
    <source>
        <strain evidence="3 4">39/7</strain>
    </source>
</reference>
<evidence type="ECO:0000256" key="1">
    <source>
        <dbReference type="ARBA" id="ARBA00023002"/>
    </source>
</evidence>
<sequence>MTDKAILTRTIGGSGISASAVGLGTWAIGGWMWGGTDERQSIAAIQASLDAGISLIDTAPAYGMGLAETIVGKAIAGRRDKVVLVSKCGLVWHLNEGAYFFHQDGKPVHRYLGAASIRHEVEESLKRLGTDYIDHYVTHWQDATTPIAETVETLVRLKDEGKIRSIGASNVSQDDLAAYIATGALDAIQEEYSMVKRDIETTLLPLCRQNAVSVLSYSSLALGLLSGKVGPERVFAGDDQRKGNPRFSQVNREKIARLMQALEPVAAAHGASVAQVVIAWTIAQPGITFSLCGARDPAQAVENAAAARLRLTESELALISAGVAGHLVGLDA</sequence>
<dbReference type="Proteomes" id="UP000052068">
    <property type="component" value="Unassembled WGS sequence"/>
</dbReference>
<evidence type="ECO:0000313" key="3">
    <source>
        <dbReference type="EMBL" id="KJF69660.1"/>
    </source>
</evidence>
<dbReference type="Pfam" id="PF00248">
    <property type="entry name" value="Aldo_ket_red"/>
    <property type="match status" value="1"/>
</dbReference>
<accession>A0ABR5CXT7</accession>
<dbReference type="CDD" id="cd19149">
    <property type="entry name" value="AKR_AKR11B2"/>
    <property type="match status" value="1"/>
</dbReference>